<evidence type="ECO:0000313" key="3">
    <source>
        <dbReference type="EMBL" id="GGO98453.1"/>
    </source>
</evidence>
<dbReference type="OrthoDB" id="7107936at2"/>
<feature type="region of interest" description="Disordered" evidence="1">
    <location>
        <begin position="53"/>
        <end position="75"/>
    </location>
</feature>
<name>A0A8H9HEG1_9ACTO</name>
<evidence type="ECO:0000313" key="4">
    <source>
        <dbReference type="Proteomes" id="UP000614239"/>
    </source>
</evidence>
<comment type="caution">
    <text evidence="3">The sequence shown here is derived from an EMBL/GenBank/DDBJ whole genome shotgun (WGS) entry which is preliminary data.</text>
</comment>
<reference evidence="3" key="1">
    <citation type="journal article" date="2014" name="Int. J. Syst. Evol. Microbiol.">
        <title>Complete genome sequence of Corynebacterium casei LMG S-19264T (=DSM 44701T), isolated from a smear-ripened cheese.</title>
        <authorList>
            <consortium name="US DOE Joint Genome Institute (JGI-PGF)"/>
            <person name="Walter F."/>
            <person name="Albersmeier A."/>
            <person name="Kalinowski J."/>
            <person name="Ruckert C."/>
        </authorList>
    </citation>
    <scope>NUCLEOTIDE SEQUENCE</scope>
    <source>
        <strain evidence="3">CGMCC 4.7372</strain>
    </source>
</reference>
<evidence type="ECO:0000256" key="1">
    <source>
        <dbReference type="SAM" id="MobiDB-lite"/>
    </source>
</evidence>
<gene>
    <name evidence="3" type="ORF">GCM10011612_13390</name>
</gene>
<dbReference type="SUPFAM" id="SSF47598">
    <property type="entry name" value="Ribbon-helix-helix"/>
    <property type="match status" value="1"/>
</dbReference>
<dbReference type="EMBL" id="BMNJ01000004">
    <property type="protein sequence ID" value="GGO98453.1"/>
    <property type="molecule type" value="Genomic_DNA"/>
</dbReference>
<sequence>MTTLYIRDVDEGVAEELKLRAAAEGMSLSAYAAAQLAVIASRPTNAQVVARLRRRDRRDGPTAQQIVSAVREGRE</sequence>
<dbReference type="AlphaFoldDB" id="A0A8H9HEG1"/>
<feature type="domain" description="Antitoxin FitA-like ribbon-helix-helix" evidence="2">
    <location>
        <begin position="3"/>
        <end position="36"/>
    </location>
</feature>
<protein>
    <recommendedName>
        <fullName evidence="2">Antitoxin FitA-like ribbon-helix-helix domain-containing protein</fullName>
    </recommendedName>
</protein>
<evidence type="ECO:0000259" key="2">
    <source>
        <dbReference type="Pfam" id="PF22513"/>
    </source>
</evidence>
<dbReference type="GO" id="GO:0006355">
    <property type="term" value="P:regulation of DNA-templated transcription"/>
    <property type="evidence" value="ECO:0007669"/>
    <property type="project" value="InterPro"/>
</dbReference>
<proteinExistence type="predicted"/>
<keyword evidence="4" id="KW-1185">Reference proteome</keyword>
<dbReference type="Proteomes" id="UP000614239">
    <property type="component" value="Unassembled WGS sequence"/>
</dbReference>
<accession>A0A8H9HEG1</accession>
<dbReference type="InterPro" id="IPR010985">
    <property type="entry name" value="Ribbon_hlx_hlx"/>
</dbReference>
<dbReference type="InterPro" id="IPR053853">
    <property type="entry name" value="FitA-like_RHH"/>
</dbReference>
<organism evidence="3 4">
    <name type="scientific">Actinomyces gaoshouyii</name>
    <dbReference type="NCBI Taxonomy" id="1960083"/>
    <lineage>
        <taxon>Bacteria</taxon>
        <taxon>Bacillati</taxon>
        <taxon>Actinomycetota</taxon>
        <taxon>Actinomycetes</taxon>
        <taxon>Actinomycetales</taxon>
        <taxon>Actinomycetaceae</taxon>
        <taxon>Actinomyces</taxon>
    </lineage>
</organism>
<dbReference type="Pfam" id="PF22513">
    <property type="entry name" value="FitA-like_RHH"/>
    <property type="match status" value="1"/>
</dbReference>
<reference evidence="3" key="2">
    <citation type="submission" date="2020-09" db="EMBL/GenBank/DDBJ databases">
        <authorList>
            <person name="Sun Q."/>
            <person name="Zhou Y."/>
        </authorList>
    </citation>
    <scope>NUCLEOTIDE SEQUENCE</scope>
    <source>
        <strain evidence="3">CGMCC 4.7372</strain>
    </source>
</reference>
<dbReference type="RefSeq" id="WP_080462454.1">
    <property type="nucleotide sequence ID" value="NZ_BMNJ01000004.1"/>
</dbReference>